<evidence type="ECO:0000313" key="2">
    <source>
        <dbReference type="EMBL" id="KGR91776.1"/>
    </source>
</evidence>
<proteinExistence type="predicted"/>
<reference evidence="2 3" key="1">
    <citation type="submission" date="2014-02" db="EMBL/GenBank/DDBJ databases">
        <title>Draft genome sequence of Lysinibacillus massiliensis CCUG 49529.</title>
        <authorList>
            <person name="Zhang F."/>
            <person name="Wang G."/>
            <person name="Zhang L."/>
        </authorList>
    </citation>
    <scope>NUCLEOTIDE SEQUENCE [LARGE SCALE GENOMIC DNA]</scope>
    <source>
        <strain evidence="2 3">CCUG 49529</strain>
    </source>
</reference>
<dbReference type="PROSITE" id="PS50965">
    <property type="entry name" value="NERD"/>
    <property type="match status" value="1"/>
</dbReference>
<name>A0A0A3J4E9_9BACL</name>
<dbReference type="eggNOG" id="COG0551">
    <property type="taxonomic scope" value="Bacteria"/>
</dbReference>
<comment type="caution">
    <text evidence="2">The sequence shown here is derived from an EMBL/GenBank/DDBJ whole genome shotgun (WGS) entry which is preliminary data.</text>
</comment>
<gene>
    <name evidence="2" type="ORF">CD30_04150</name>
</gene>
<accession>A0A0A3J4E9</accession>
<evidence type="ECO:0000313" key="3">
    <source>
        <dbReference type="Proteomes" id="UP000030595"/>
    </source>
</evidence>
<sequence length="209" mass="24230">MIVWILLLILIVGIFIAYSIYKFEDSQFSNMTGYSFLDIWKDKTVRHTYKVVSTLRKASGDFKILTNLHIPVSTNKEKIIDIVFLHESGIYLINISKEDGWVYGRETDNEWTIATYGDKKEAVKNPLTDHQNIIAVFSKIFPQIQEESIYSLAVFSENSSFKMIELYSKNVDVLKLSELKNYWDHKDSTITKTEIETIAQSLSKLIKQI</sequence>
<evidence type="ECO:0000259" key="1">
    <source>
        <dbReference type="PROSITE" id="PS50965"/>
    </source>
</evidence>
<feature type="domain" description="NERD" evidence="1">
    <location>
        <begin position="43"/>
        <end position="160"/>
    </location>
</feature>
<dbReference type="AlphaFoldDB" id="A0A0A3J4E9"/>
<dbReference type="InterPro" id="IPR011528">
    <property type="entry name" value="NERD"/>
</dbReference>
<dbReference type="RefSeq" id="WP_036172731.1">
    <property type="nucleotide sequence ID" value="NZ_AVCZ01000004.1"/>
</dbReference>
<dbReference type="Proteomes" id="UP000030595">
    <property type="component" value="Unassembled WGS sequence"/>
</dbReference>
<dbReference type="OrthoDB" id="5782056at2"/>
<dbReference type="EMBL" id="JPVQ01000004">
    <property type="protein sequence ID" value="KGR91776.1"/>
    <property type="molecule type" value="Genomic_DNA"/>
</dbReference>
<dbReference type="Pfam" id="PF08378">
    <property type="entry name" value="NERD"/>
    <property type="match status" value="1"/>
</dbReference>
<organism evidence="2 3">
    <name type="scientific">Ureibacillus massiliensis 4400831 = CIP 108448 = CCUG 49529</name>
    <dbReference type="NCBI Taxonomy" id="1211035"/>
    <lineage>
        <taxon>Bacteria</taxon>
        <taxon>Bacillati</taxon>
        <taxon>Bacillota</taxon>
        <taxon>Bacilli</taxon>
        <taxon>Bacillales</taxon>
        <taxon>Caryophanaceae</taxon>
        <taxon>Ureibacillus</taxon>
    </lineage>
</organism>
<protein>
    <recommendedName>
        <fullName evidence="1">NERD domain-containing protein</fullName>
    </recommendedName>
</protein>
<keyword evidence="3" id="KW-1185">Reference proteome</keyword>